<reference evidence="7 8" key="1">
    <citation type="submission" date="2019-04" db="EMBL/GenBank/DDBJ databases">
        <title>Corynebacterium endometrii sp. nov., isolated from the uterus of a cow with endometritis.</title>
        <authorList>
            <person name="Ballas P."/>
            <person name="Ruckert C."/>
            <person name="Wagener K."/>
            <person name="Drillich M."/>
            <person name="Kaempfer P."/>
            <person name="Busse H.-J."/>
            <person name="Ehling-Schulz M."/>
        </authorList>
    </citation>
    <scope>NUCLEOTIDE SEQUENCE [LARGE SCALE GENOMIC DNA]</scope>
    <source>
        <strain evidence="7 8">LMM-1653</strain>
    </source>
</reference>
<dbReference type="CDD" id="cd00408">
    <property type="entry name" value="DHDPS-like"/>
    <property type="match status" value="1"/>
</dbReference>
<dbReference type="EC" id="4.3.3.7" evidence="7"/>
<dbReference type="PRINTS" id="PR00146">
    <property type="entry name" value="DHPICSNTHASE"/>
</dbReference>
<evidence type="ECO:0000256" key="3">
    <source>
        <dbReference type="ARBA" id="ARBA00023270"/>
    </source>
</evidence>
<feature type="binding site" evidence="6">
    <location>
        <position position="209"/>
    </location>
    <ligand>
        <name>pyruvate</name>
        <dbReference type="ChEBI" id="CHEBI:15361"/>
    </ligand>
</feature>
<protein>
    <submittedName>
        <fullName evidence="7">4-hydroxy-tetrahydrodipicolinate synthase</fullName>
        <ecNumber evidence="7">4.3.3.7</ecNumber>
    </submittedName>
</protein>
<dbReference type="Pfam" id="PF00701">
    <property type="entry name" value="DHDPS"/>
    <property type="match status" value="1"/>
</dbReference>
<dbReference type="PIRSF" id="PIRSF001365">
    <property type="entry name" value="DHDPS"/>
    <property type="match status" value="1"/>
</dbReference>
<evidence type="ECO:0000313" key="8">
    <source>
        <dbReference type="Proteomes" id="UP000296352"/>
    </source>
</evidence>
<dbReference type="SUPFAM" id="SSF51569">
    <property type="entry name" value="Aldolase"/>
    <property type="match status" value="1"/>
</dbReference>
<dbReference type="Proteomes" id="UP000296352">
    <property type="component" value="Chromosome"/>
</dbReference>
<dbReference type="SMART" id="SM01130">
    <property type="entry name" value="DHDPS"/>
    <property type="match status" value="1"/>
</dbReference>
<dbReference type="PROSITE" id="PS00666">
    <property type="entry name" value="DHDPS_2"/>
    <property type="match status" value="1"/>
</dbReference>
<dbReference type="RefSeq" id="WP_136141325.1">
    <property type="nucleotide sequence ID" value="NZ_CP039247.1"/>
</dbReference>
<gene>
    <name evidence="7" type="primary">dapA1</name>
    <name evidence="7" type="ORF">CENDO_06675</name>
</gene>
<dbReference type="AlphaFoldDB" id="A0A4P7QGB1"/>
<evidence type="ECO:0000256" key="1">
    <source>
        <dbReference type="ARBA" id="ARBA00007592"/>
    </source>
</evidence>
<evidence type="ECO:0000313" key="7">
    <source>
        <dbReference type="EMBL" id="QCB28609.1"/>
    </source>
</evidence>
<keyword evidence="3" id="KW-0704">Schiff base</keyword>
<dbReference type="GO" id="GO:0008840">
    <property type="term" value="F:4-hydroxy-tetrahydrodipicolinate synthase activity"/>
    <property type="evidence" value="ECO:0007669"/>
    <property type="project" value="UniProtKB-EC"/>
</dbReference>
<dbReference type="PANTHER" id="PTHR12128:SF66">
    <property type="entry name" value="4-HYDROXY-2-OXOGLUTARATE ALDOLASE, MITOCHONDRIAL"/>
    <property type="match status" value="1"/>
</dbReference>
<dbReference type="OrthoDB" id="3175637at2"/>
<keyword evidence="8" id="KW-1185">Reference proteome</keyword>
<dbReference type="Gene3D" id="3.20.20.70">
    <property type="entry name" value="Aldolase class I"/>
    <property type="match status" value="1"/>
</dbReference>
<name>A0A4P7QGB1_9CORY</name>
<evidence type="ECO:0000256" key="6">
    <source>
        <dbReference type="PIRSR" id="PIRSR001365-2"/>
    </source>
</evidence>
<evidence type="ECO:0000256" key="2">
    <source>
        <dbReference type="ARBA" id="ARBA00023239"/>
    </source>
</evidence>
<dbReference type="GO" id="GO:0044281">
    <property type="term" value="P:small molecule metabolic process"/>
    <property type="evidence" value="ECO:0007669"/>
    <property type="project" value="UniProtKB-ARBA"/>
</dbReference>
<dbReference type="PANTHER" id="PTHR12128">
    <property type="entry name" value="DIHYDRODIPICOLINATE SYNTHASE"/>
    <property type="match status" value="1"/>
</dbReference>
<organism evidence="7 8">
    <name type="scientific">Corynebacterium endometrii</name>
    <dbReference type="NCBI Taxonomy" id="2488819"/>
    <lineage>
        <taxon>Bacteria</taxon>
        <taxon>Bacillati</taxon>
        <taxon>Actinomycetota</taxon>
        <taxon>Actinomycetes</taxon>
        <taxon>Mycobacteriales</taxon>
        <taxon>Corynebacteriaceae</taxon>
        <taxon>Corynebacterium</taxon>
    </lineage>
</organism>
<keyword evidence="2 4" id="KW-0456">Lyase</keyword>
<evidence type="ECO:0000256" key="4">
    <source>
        <dbReference type="PIRNR" id="PIRNR001365"/>
    </source>
</evidence>
<feature type="active site" description="Schiff-base intermediate with substrate" evidence="5">
    <location>
        <position position="164"/>
    </location>
</feature>
<dbReference type="EMBL" id="CP039247">
    <property type="protein sequence ID" value="QCB28609.1"/>
    <property type="molecule type" value="Genomic_DNA"/>
</dbReference>
<accession>A0A4P7QGB1</accession>
<dbReference type="InterPro" id="IPR002220">
    <property type="entry name" value="DapA-like"/>
</dbReference>
<proteinExistence type="inferred from homology"/>
<evidence type="ECO:0000256" key="5">
    <source>
        <dbReference type="PIRSR" id="PIRSR001365-1"/>
    </source>
</evidence>
<dbReference type="KEGG" id="cee:CENDO_06675"/>
<comment type="similarity">
    <text evidence="1 4">Belongs to the DapA family.</text>
</comment>
<feature type="active site" description="Proton donor/acceptor" evidence="5">
    <location>
        <position position="136"/>
    </location>
</feature>
<dbReference type="InterPro" id="IPR020625">
    <property type="entry name" value="Schiff_base-form_aldolases_AS"/>
</dbReference>
<dbReference type="InterPro" id="IPR013785">
    <property type="entry name" value="Aldolase_TIM"/>
</dbReference>
<sequence>MSIPVEGVVPPVVVARHEDGSLDQVSYVRNINRLIDAGVHGLFILGSSGEGVFCTASEREQIIADTMEAVKGRVPVLVGCIETQTAKVIEQVKAAEAHGVDGVVVTAPFYALGGLDQVEEHFRQVANATSLPVLAYDIPVCVHVKLPVALLVQLGLEGVLHGVKDSSGDDVSFRNLVIANREAGSPLALFTGHEVVVDGAYLSGADGSVPGLGNVDPEGYVRQWNAFKAGDWETVRKEQDRLARVMAVARLATSVFGFGAGVGGFKVALKHLGVFESAAMPAPVPQLTGAEQDAIRDVLVETGLLSA</sequence>